<feature type="domain" description="Glutaminase A N-terminal" evidence="3">
    <location>
        <begin position="75"/>
        <end position="280"/>
    </location>
</feature>
<dbReference type="InterPro" id="IPR052743">
    <property type="entry name" value="Glutaminase_GtaA"/>
</dbReference>
<reference evidence="5" key="1">
    <citation type="journal article" date="2019" name="Int. J. Syst. Evol. Microbiol.">
        <title>The Global Catalogue of Microorganisms (GCM) 10K type strain sequencing project: providing services to taxonomists for standard genome sequencing and annotation.</title>
        <authorList>
            <consortium name="The Broad Institute Genomics Platform"/>
            <consortium name="The Broad Institute Genome Sequencing Center for Infectious Disease"/>
            <person name="Wu L."/>
            <person name="Ma J."/>
        </authorList>
    </citation>
    <scope>NUCLEOTIDE SEQUENCE [LARGE SCALE GENOMIC DNA]</scope>
    <source>
        <strain evidence="5">CGMCC 1.12237</strain>
    </source>
</reference>
<accession>A0ABW0LKG4</accession>
<keyword evidence="5" id="KW-1185">Reference proteome</keyword>
<dbReference type="Proteomes" id="UP001596147">
    <property type="component" value="Unassembled WGS sequence"/>
</dbReference>
<name>A0ABW0LKG4_9BACI</name>
<feature type="domain" description="Glutaminase A central" evidence="2">
    <location>
        <begin position="287"/>
        <end position="656"/>
    </location>
</feature>
<dbReference type="PANTHER" id="PTHR31987">
    <property type="entry name" value="GLUTAMINASE A-RELATED"/>
    <property type="match status" value="1"/>
</dbReference>
<dbReference type="Pfam" id="PF16335">
    <property type="entry name" value="GtaA_6_Hairpin"/>
    <property type="match status" value="1"/>
</dbReference>
<dbReference type="RefSeq" id="WP_382354152.1">
    <property type="nucleotide sequence ID" value="NZ_JBHSMC010000025.1"/>
</dbReference>
<gene>
    <name evidence="4" type="ORF">ACFPM4_16420</name>
</gene>
<evidence type="ECO:0000259" key="1">
    <source>
        <dbReference type="Pfam" id="PF16334"/>
    </source>
</evidence>
<dbReference type="SUPFAM" id="SSF48208">
    <property type="entry name" value="Six-hairpin glycosidases"/>
    <property type="match status" value="1"/>
</dbReference>
<evidence type="ECO:0000313" key="4">
    <source>
        <dbReference type="EMBL" id="MFC5466305.1"/>
    </source>
</evidence>
<dbReference type="InterPro" id="IPR032515">
    <property type="entry name" value="DUF4964"/>
</dbReference>
<sequence>MGKMTRVPSVPLITNDPYFSIWSPADHLYDTETESWTGAKKPIRGNITIDGEVYRFLGTGEEKTLEQVGLNITPTQTIYQFEHPVVSLEVVFTSPLILYDLELVSRPVTYIDVSVSSKDGAEHDVEVNFEFDERICHDAQTREKMFGATERESITPYAWMGKSKQTPLGHSGDHIDIDWGYLYVASEQNDVVYSEYVQATDDHDAFIKSSLRFGTVNGTGKHAFLSVAYDDVVSIMYFGQPTKAYWAKDGRTIFDVLEDSIAEHGQILEKCYVFDQQLAEQAFERGGEAYQLIASLAYRQTIAAHKLILDENDEVIFLSKECDSNGCIGTVDVSYPSIPLYLMYNPELVKGMMRPIFKFASLPVWPYDFAPHDVGRYPYATGQVYGLDHKEGNGTGLGHGDVPPMFYQYRKEQNPYGLRNQMPVEECGNMLIMAAAVTKLEKDASFAAENIGLLEKWVSYLLKYGQDPGEQLCTDDFAGHLSHNVNLSAKAIVGIASYAYILKELGREGEAKLYLQQARKMAKKWETDAETEGRTRLTFDNEDGWSLKYNLVWDVLLGTELFSKEMIAREIKWYVKVTNEFGTPLDSRKDYTKSDWILWCASLADNKEDFEALIQPIHQFLQKSDSRVAFSDWYDTKTGSFMHFKNRTVQGGLYMPLLRDMLT</sequence>
<protein>
    <submittedName>
        <fullName evidence="4">Glutaminase domain-containing protein</fullName>
    </submittedName>
</protein>
<dbReference type="InterPro" id="IPR033433">
    <property type="entry name" value="GtaA_N"/>
</dbReference>
<evidence type="ECO:0000259" key="2">
    <source>
        <dbReference type="Pfam" id="PF16335"/>
    </source>
</evidence>
<dbReference type="InterPro" id="IPR032514">
    <property type="entry name" value="GtaA_central"/>
</dbReference>
<dbReference type="EMBL" id="JBHSMC010000025">
    <property type="protein sequence ID" value="MFC5466305.1"/>
    <property type="molecule type" value="Genomic_DNA"/>
</dbReference>
<evidence type="ECO:0000259" key="3">
    <source>
        <dbReference type="Pfam" id="PF17168"/>
    </source>
</evidence>
<dbReference type="InterPro" id="IPR008928">
    <property type="entry name" value="6-hairpin_glycosidase_sf"/>
</dbReference>
<dbReference type="Pfam" id="PF16334">
    <property type="entry name" value="DUF4964"/>
    <property type="match status" value="1"/>
</dbReference>
<dbReference type="PANTHER" id="PTHR31987:SF1">
    <property type="entry name" value="GLUTAMINASE A"/>
    <property type="match status" value="1"/>
</dbReference>
<evidence type="ECO:0000313" key="5">
    <source>
        <dbReference type="Proteomes" id="UP001596147"/>
    </source>
</evidence>
<feature type="domain" description="DUF4964" evidence="1">
    <location>
        <begin position="6"/>
        <end position="61"/>
    </location>
</feature>
<organism evidence="4 5">
    <name type="scientific">Lederbergia graminis</name>
    <dbReference type="NCBI Taxonomy" id="735518"/>
    <lineage>
        <taxon>Bacteria</taxon>
        <taxon>Bacillati</taxon>
        <taxon>Bacillota</taxon>
        <taxon>Bacilli</taxon>
        <taxon>Bacillales</taxon>
        <taxon>Bacillaceae</taxon>
        <taxon>Lederbergia</taxon>
    </lineage>
</organism>
<comment type="caution">
    <text evidence="4">The sequence shown here is derived from an EMBL/GenBank/DDBJ whole genome shotgun (WGS) entry which is preliminary data.</text>
</comment>
<proteinExistence type="predicted"/>
<dbReference type="Pfam" id="PF17168">
    <property type="entry name" value="DUF5127"/>
    <property type="match status" value="1"/>
</dbReference>